<dbReference type="EMBL" id="BKDJ01000002">
    <property type="protein sequence ID" value="GER22138.1"/>
    <property type="molecule type" value="Genomic_DNA"/>
</dbReference>
<feature type="region of interest" description="Disordered" evidence="1">
    <location>
        <begin position="1"/>
        <end position="66"/>
    </location>
</feature>
<keyword evidence="3" id="KW-1185">Reference proteome</keyword>
<sequence>MAAKREGDTGSIVPENRRARGTPSGAGTTPERAVGAERVVGTDRVVGADSGQGRGAAPALSVADCS</sequence>
<dbReference type="Proteomes" id="UP000325307">
    <property type="component" value="Unassembled WGS sequence"/>
</dbReference>
<gene>
    <name evidence="2" type="ORF">NCCP1664_06350</name>
</gene>
<evidence type="ECO:0000313" key="3">
    <source>
        <dbReference type="Proteomes" id="UP000325307"/>
    </source>
</evidence>
<evidence type="ECO:0000256" key="1">
    <source>
        <dbReference type="SAM" id="MobiDB-lite"/>
    </source>
</evidence>
<reference evidence="2 3" key="1">
    <citation type="submission" date="2019-09" db="EMBL/GenBank/DDBJ databases">
        <title>Arthrobacter zafarii sp. nov., a moderately thermotolerant and halotolerant actinobacterium isolated from Cholistan desert soil of Pakistan.</title>
        <authorList>
            <person name="Amin A."/>
            <person name="Ahmed I."/>
            <person name="Khalid N."/>
            <person name="Schumann P."/>
            <person name="Busse H.J."/>
            <person name="Khan I.U."/>
            <person name="Li S."/>
            <person name="Li W.J."/>
        </authorList>
    </citation>
    <scope>NUCLEOTIDE SEQUENCE [LARGE SCALE GENOMIC DNA]</scope>
    <source>
        <strain evidence="2 3">NCCP-1664</strain>
    </source>
</reference>
<dbReference type="AlphaFoldDB" id="A0A5A7NQP3"/>
<accession>A0A5A7NQP3</accession>
<organism evidence="2 3">
    <name type="scientific">Zafaria cholistanensis</name>
    <dbReference type="NCBI Taxonomy" id="1682741"/>
    <lineage>
        <taxon>Bacteria</taxon>
        <taxon>Bacillati</taxon>
        <taxon>Actinomycetota</taxon>
        <taxon>Actinomycetes</taxon>
        <taxon>Micrococcales</taxon>
        <taxon>Micrococcaceae</taxon>
        <taxon>Zafaria</taxon>
    </lineage>
</organism>
<comment type="caution">
    <text evidence="2">The sequence shown here is derived from an EMBL/GenBank/DDBJ whole genome shotgun (WGS) entry which is preliminary data.</text>
</comment>
<evidence type="ECO:0000313" key="2">
    <source>
        <dbReference type="EMBL" id="GER22138.1"/>
    </source>
</evidence>
<protein>
    <submittedName>
        <fullName evidence="2">Uncharacterized protein</fullName>
    </submittedName>
</protein>
<name>A0A5A7NQP3_9MICC</name>
<proteinExistence type="predicted"/>